<dbReference type="SUPFAM" id="SSF103032">
    <property type="entry name" value="Hypothetical protein YwqG"/>
    <property type="match status" value="1"/>
</dbReference>
<sequence length="357" mass="41389">MVKETTYLEFSDTKSHKFYEVTISDVEVTVRYGRIGDKGKTTVTLYDTAKEAEAEVTKLVNSKLKKGYERAEMGNRVKQPISRGDRRIAGLNHLRRTSWQPIIKPTIDTPLASKYLGKPWFSPGATHPICYDCGKPLKYHFQLNLQELPESLEGKFGTGLFQLFTCWDCFKHFPQIVKLDELSQPTPSQPEISTDDAANLSKWAADVIKTNGFDEFNGRYMLQIMGWQPFDDYPFPEDAEETYGTEYSEYEDLLVFHVTQEDFDYYDEDDPDRPTQTDIQLAWNRKADKLSGWGYWGQHVEYKYCHICAQPMQFFYQLGMGIEYEGNRGLEYSVDDVVLLFQCAEHKDEFNVHDSAF</sequence>
<dbReference type="SMART" id="SM00773">
    <property type="entry name" value="WGR"/>
    <property type="match status" value="1"/>
</dbReference>
<dbReference type="PANTHER" id="PTHR30634:SF13">
    <property type="entry name" value="PROTEIN YEHF"/>
    <property type="match status" value="1"/>
</dbReference>
<accession>A0ABR8K860</accession>
<dbReference type="Gene3D" id="2.30.320.10">
    <property type="entry name" value="YwqG-like"/>
    <property type="match status" value="1"/>
</dbReference>
<dbReference type="Pfam" id="PF05406">
    <property type="entry name" value="WGR"/>
    <property type="match status" value="1"/>
</dbReference>
<evidence type="ECO:0000313" key="2">
    <source>
        <dbReference type="EMBL" id="MBD2735014.1"/>
    </source>
</evidence>
<reference evidence="2 3" key="1">
    <citation type="journal article" date="2020" name="ISME J.">
        <title>Comparative genomics reveals insights into cyanobacterial evolution and habitat adaptation.</title>
        <authorList>
            <person name="Chen M.Y."/>
            <person name="Teng W.K."/>
            <person name="Zhao L."/>
            <person name="Hu C.X."/>
            <person name="Zhou Y.K."/>
            <person name="Han B.P."/>
            <person name="Song L.R."/>
            <person name="Shu W.S."/>
        </authorList>
    </citation>
    <scope>NUCLEOTIDE SEQUENCE [LARGE SCALE GENOMIC DNA]</scope>
    <source>
        <strain evidence="2 3">FACHB-159</strain>
    </source>
</reference>
<dbReference type="PANTHER" id="PTHR30634">
    <property type="entry name" value="OUTER MEMBRANE LOLAB LIPOPROTEIN INSERTION APPARATUS"/>
    <property type="match status" value="1"/>
</dbReference>
<dbReference type="RefSeq" id="WP_190955688.1">
    <property type="nucleotide sequence ID" value="NZ_JACJTU010000011.1"/>
</dbReference>
<dbReference type="InterPro" id="IPR008893">
    <property type="entry name" value="WGR_domain"/>
</dbReference>
<keyword evidence="3" id="KW-1185">Reference proteome</keyword>
<dbReference type="InterPro" id="IPR049809">
    <property type="entry name" value="YehF/YfeS-like_WGR"/>
</dbReference>
<evidence type="ECO:0000259" key="1">
    <source>
        <dbReference type="PROSITE" id="PS51977"/>
    </source>
</evidence>
<dbReference type="CDD" id="cd07996">
    <property type="entry name" value="WGR_MMR_like"/>
    <property type="match status" value="1"/>
</dbReference>
<dbReference type="InterPro" id="IPR050458">
    <property type="entry name" value="LolB"/>
</dbReference>
<name>A0ABR8K860_9NOSO</name>
<organism evidence="2 3">
    <name type="scientific">Nostoc paludosum FACHB-159</name>
    <dbReference type="NCBI Taxonomy" id="2692908"/>
    <lineage>
        <taxon>Bacteria</taxon>
        <taxon>Bacillati</taxon>
        <taxon>Cyanobacteriota</taxon>
        <taxon>Cyanophyceae</taxon>
        <taxon>Nostocales</taxon>
        <taxon>Nostocaceae</taxon>
        <taxon>Nostoc</taxon>
    </lineage>
</organism>
<dbReference type="Proteomes" id="UP000637383">
    <property type="component" value="Unassembled WGS sequence"/>
</dbReference>
<dbReference type="InterPro" id="IPR036930">
    <property type="entry name" value="WGR_dom_sf"/>
</dbReference>
<comment type="caution">
    <text evidence="2">The sequence shown here is derived from an EMBL/GenBank/DDBJ whole genome shotgun (WGS) entry which is preliminary data.</text>
</comment>
<gene>
    <name evidence="2" type="ORF">H6H03_14120</name>
</gene>
<proteinExistence type="predicted"/>
<dbReference type="SUPFAM" id="SSF142921">
    <property type="entry name" value="WGR domain-like"/>
    <property type="match status" value="1"/>
</dbReference>
<dbReference type="PROSITE" id="PS51977">
    <property type="entry name" value="WGR"/>
    <property type="match status" value="1"/>
</dbReference>
<dbReference type="Gene3D" id="2.20.140.10">
    <property type="entry name" value="WGR domain"/>
    <property type="match status" value="1"/>
</dbReference>
<protein>
    <submittedName>
        <fullName evidence="2">WGR domain-containing protein</fullName>
    </submittedName>
</protein>
<evidence type="ECO:0000313" key="3">
    <source>
        <dbReference type="Proteomes" id="UP000637383"/>
    </source>
</evidence>
<feature type="domain" description="WGR" evidence="1">
    <location>
        <begin position="1"/>
        <end position="83"/>
    </location>
</feature>
<dbReference type="InterPro" id="IPR035948">
    <property type="entry name" value="YwqG-like_sf"/>
</dbReference>
<dbReference type="EMBL" id="JACJTU010000011">
    <property type="protein sequence ID" value="MBD2735014.1"/>
    <property type="molecule type" value="Genomic_DNA"/>
</dbReference>